<dbReference type="GO" id="GO:0043138">
    <property type="term" value="F:3'-5' DNA helicase activity"/>
    <property type="evidence" value="ECO:0007669"/>
    <property type="project" value="TreeGrafter"/>
</dbReference>
<keyword evidence="1" id="KW-0547">Nucleotide-binding</keyword>
<protein>
    <recommendedName>
        <fullName evidence="5">UvrD-like helicase ATP-binding domain-containing protein</fullName>
    </recommendedName>
</protein>
<dbReference type="Pfam" id="PF13538">
    <property type="entry name" value="UvrD_C_2"/>
    <property type="match status" value="1"/>
</dbReference>
<dbReference type="GO" id="GO:0000725">
    <property type="term" value="P:recombinational repair"/>
    <property type="evidence" value="ECO:0007669"/>
    <property type="project" value="TreeGrafter"/>
</dbReference>
<evidence type="ECO:0000256" key="1">
    <source>
        <dbReference type="ARBA" id="ARBA00022741"/>
    </source>
</evidence>
<evidence type="ECO:0000313" key="6">
    <source>
        <dbReference type="EMBL" id="MPM15647.1"/>
    </source>
</evidence>
<feature type="domain" description="UvrD-like helicase ATP-binding" evidence="5">
    <location>
        <begin position="224"/>
        <end position="601"/>
    </location>
</feature>
<sequence length="945" mass="110131">MLSQFLHIIVKLLLKIRKILYNISNKIIYYVRGIRVDKKEKLIEEESKILEYKLKLIRNKIIKNDRAIKNYSVQDINIYKEVDESQRKKIIKEQNDLKEVVDNLYFGKLVIEYKEDDQTEIAYIGRKGINIDNESIVYSWAAPIANIYEEYNGGEYKRKYIDKGSGKELFLQGNIKDKRKIKIEKSKVIDVYSYASITEKDEEEFIKDKIEKSSTEKLGVILETVQSDQNKIIRLPIEKNILVQGCAGSGKSSVAFHRLAYLAYNYSLKDNELLVISPNKIFQGYTSNILIELGTDFNVRQNTFKEFAEITLNKKIQNTVINYDENSEEGILKTSKRFKLILDNYINYLEENFIPKDNVIIDNFELINSSEILSIRNKLFSTYKINDRVEKIQIYIEKYLKEKMQGFINSIEKLYKVNMDVFSKYNRSAVIYNETLKLSKEEQEIRIKRFKKQCLAIISGYISNFKKVEAIEKYQELLGDRNLLDKLSKGILNRNEIDIIAKDEIEGLINNIDCIPILYLHNKINENKNKYRHIVIDECQDLSYLEIAVIEGLTQSFTLVGDFNQRININKSTISLNEISEMFKKYIFFESYYLNKSFRNSMSITNYANAILQGYFINKESIPIAFNRETSKPKVYLNMKKEQTIKAVVESIKGKNSTDKNIAVILKTELETIDFYNQLSTLLKDKKVNLIDNEYCNYEKGINVLSAKLSKGLEFDYVILVDANEYKDNENDKRLLYIATTRALHGLEIYTEDKECFITNIDNNLWESKFKLSTTSMNQPIRDAIIKTLMDGFGNLPKEYINYINSIDNYAELTEFGAKLDGLEDIHKLFNVNLKKRETLEIKETMNEASVTLERQVKIGYLEKLTNEIKNNNQFFTGKQSDVFEYIKSNIEYLSKFKNCKELADNLGVSTATINTVLMKLNLGSFGSFISKINRCIKNDLKSRV</sequence>
<keyword evidence="3" id="KW-0347">Helicase</keyword>
<dbReference type="InterPro" id="IPR036388">
    <property type="entry name" value="WH-like_DNA-bd_sf"/>
</dbReference>
<dbReference type="GO" id="GO:0003677">
    <property type="term" value="F:DNA binding"/>
    <property type="evidence" value="ECO:0007669"/>
    <property type="project" value="InterPro"/>
</dbReference>
<dbReference type="PANTHER" id="PTHR11070:SF17">
    <property type="entry name" value="DNA HELICASE IV"/>
    <property type="match status" value="1"/>
</dbReference>
<dbReference type="PANTHER" id="PTHR11070">
    <property type="entry name" value="UVRD / RECB / PCRA DNA HELICASE FAMILY MEMBER"/>
    <property type="match status" value="1"/>
</dbReference>
<accession>A0A644XI78</accession>
<dbReference type="InterPro" id="IPR027785">
    <property type="entry name" value="UvrD-like_helicase_C"/>
</dbReference>
<reference evidence="6" key="1">
    <citation type="submission" date="2019-08" db="EMBL/GenBank/DDBJ databases">
        <authorList>
            <person name="Kucharzyk K."/>
            <person name="Murdoch R.W."/>
            <person name="Higgins S."/>
            <person name="Loffler F."/>
        </authorList>
    </citation>
    <scope>NUCLEOTIDE SEQUENCE</scope>
</reference>
<dbReference type="GO" id="GO:0016787">
    <property type="term" value="F:hydrolase activity"/>
    <property type="evidence" value="ECO:0007669"/>
    <property type="project" value="UniProtKB-KW"/>
</dbReference>
<dbReference type="EMBL" id="VSSQ01002478">
    <property type="protein sequence ID" value="MPM15647.1"/>
    <property type="molecule type" value="Genomic_DNA"/>
</dbReference>
<dbReference type="Pfam" id="PF00580">
    <property type="entry name" value="UvrD-helicase"/>
    <property type="match status" value="1"/>
</dbReference>
<dbReference type="Gene3D" id="1.10.10.10">
    <property type="entry name" value="Winged helix-like DNA-binding domain superfamily/Winged helix DNA-binding domain"/>
    <property type="match status" value="1"/>
</dbReference>
<comment type="caution">
    <text evidence="6">The sequence shown here is derived from an EMBL/GenBank/DDBJ whole genome shotgun (WGS) entry which is preliminary data.</text>
</comment>
<evidence type="ECO:0000259" key="5">
    <source>
        <dbReference type="PROSITE" id="PS51198"/>
    </source>
</evidence>
<keyword evidence="4" id="KW-0067">ATP-binding</keyword>
<dbReference type="InterPro" id="IPR027417">
    <property type="entry name" value="P-loop_NTPase"/>
</dbReference>
<organism evidence="6">
    <name type="scientific">bioreactor metagenome</name>
    <dbReference type="NCBI Taxonomy" id="1076179"/>
    <lineage>
        <taxon>unclassified sequences</taxon>
        <taxon>metagenomes</taxon>
        <taxon>ecological metagenomes</taxon>
    </lineage>
</organism>
<keyword evidence="2" id="KW-0378">Hydrolase</keyword>
<gene>
    <name evidence="6" type="ORF">SDC9_62018</name>
</gene>
<dbReference type="AlphaFoldDB" id="A0A644XI78"/>
<dbReference type="InterPro" id="IPR014016">
    <property type="entry name" value="UvrD-like_ATP-bd"/>
</dbReference>
<dbReference type="SUPFAM" id="SSF52540">
    <property type="entry name" value="P-loop containing nucleoside triphosphate hydrolases"/>
    <property type="match status" value="1"/>
</dbReference>
<dbReference type="InterPro" id="IPR000212">
    <property type="entry name" value="DNA_helicase_UvrD/REP"/>
</dbReference>
<proteinExistence type="predicted"/>
<evidence type="ECO:0000256" key="2">
    <source>
        <dbReference type="ARBA" id="ARBA00022801"/>
    </source>
</evidence>
<evidence type="ECO:0000256" key="3">
    <source>
        <dbReference type="ARBA" id="ARBA00022806"/>
    </source>
</evidence>
<name>A0A644XI78_9ZZZZ</name>
<evidence type="ECO:0000256" key="4">
    <source>
        <dbReference type="ARBA" id="ARBA00022840"/>
    </source>
</evidence>
<dbReference type="Gene3D" id="3.40.50.300">
    <property type="entry name" value="P-loop containing nucleotide triphosphate hydrolases"/>
    <property type="match status" value="3"/>
</dbReference>
<dbReference type="GO" id="GO:0005829">
    <property type="term" value="C:cytosol"/>
    <property type="evidence" value="ECO:0007669"/>
    <property type="project" value="TreeGrafter"/>
</dbReference>
<dbReference type="GO" id="GO:0005524">
    <property type="term" value="F:ATP binding"/>
    <property type="evidence" value="ECO:0007669"/>
    <property type="project" value="UniProtKB-KW"/>
</dbReference>
<dbReference type="PROSITE" id="PS51198">
    <property type="entry name" value="UVRD_HELICASE_ATP_BIND"/>
    <property type="match status" value="1"/>
</dbReference>